<dbReference type="STRING" id="50990.A0A4Y7PJR1"/>
<reference evidence="10 11" key="1">
    <citation type="submission" date="2018-06" db="EMBL/GenBank/DDBJ databases">
        <title>A transcriptomic atlas of mushroom development highlights an independent origin of complex multicellularity.</title>
        <authorList>
            <consortium name="DOE Joint Genome Institute"/>
            <person name="Krizsan K."/>
            <person name="Almasi E."/>
            <person name="Merenyi Z."/>
            <person name="Sahu N."/>
            <person name="Viragh M."/>
            <person name="Koszo T."/>
            <person name="Mondo S."/>
            <person name="Kiss B."/>
            <person name="Balint B."/>
            <person name="Kues U."/>
            <person name="Barry K."/>
            <person name="Hegedus J.C."/>
            <person name="Henrissat B."/>
            <person name="Johnson J."/>
            <person name="Lipzen A."/>
            <person name="Ohm R."/>
            <person name="Nagy I."/>
            <person name="Pangilinan J."/>
            <person name="Yan J."/>
            <person name="Xiong Y."/>
            <person name="Grigoriev I.V."/>
            <person name="Hibbett D.S."/>
            <person name="Nagy L.G."/>
        </authorList>
    </citation>
    <scope>NUCLEOTIDE SEQUENCE [LARGE SCALE GENOMIC DNA]</scope>
    <source>
        <strain evidence="10 11">SZMC22713</strain>
    </source>
</reference>
<dbReference type="GO" id="GO:0005869">
    <property type="term" value="C:dynactin complex"/>
    <property type="evidence" value="ECO:0007669"/>
    <property type="project" value="UniProtKB-ARBA"/>
</dbReference>
<comment type="subcellular location">
    <subcellularLocation>
        <location evidence="1">Cytoplasm</location>
        <location evidence="1">Cytoskeleton</location>
    </subcellularLocation>
</comment>
<dbReference type="InterPro" id="IPR004000">
    <property type="entry name" value="Actin"/>
</dbReference>
<dbReference type="Pfam" id="PF00022">
    <property type="entry name" value="Actin"/>
    <property type="match status" value="1"/>
</dbReference>
<evidence type="ECO:0000256" key="2">
    <source>
        <dbReference type="ARBA" id="ARBA00022490"/>
    </source>
</evidence>
<dbReference type="VEuPathDB" id="FungiDB:BD410DRAFT_797045"/>
<dbReference type="FunFam" id="3.90.640.10:FF:000007">
    <property type="entry name" value="Actin like 7B"/>
    <property type="match status" value="1"/>
</dbReference>
<dbReference type="Proteomes" id="UP000294933">
    <property type="component" value="Unassembled WGS sequence"/>
</dbReference>
<evidence type="ECO:0000313" key="10">
    <source>
        <dbReference type="EMBL" id="TDL14660.1"/>
    </source>
</evidence>
<keyword evidence="3" id="KW-0547">Nucleotide-binding</keyword>
<dbReference type="OrthoDB" id="5132116at2759"/>
<dbReference type="InterPro" id="IPR043129">
    <property type="entry name" value="ATPase_NBD"/>
</dbReference>
<evidence type="ECO:0000256" key="4">
    <source>
        <dbReference type="ARBA" id="ARBA00022840"/>
    </source>
</evidence>
<dbReference type="EMBL" id="ML170318">
    <property type="protein sequence ID" value="TDL14660.1"/>
    <property type="molecule type" value="Genomic_DNA"/>
</dbReference>
<keyword evidence="4" id="KW-0067">ATP-binding</keyword>
<evidence type="ECO:0000256" key="8">
    <source>
        <dbReference type="ARBA" id="ARBA00076361"/>
    </source>
</evidence>
<comment type="similarity">
    <text evidence="6">Belongs to the actin family. ARP1 subfamily.</text>
</comment>
<sequence length="329" mass="37081">MGQKEKYIGYEALSTSDHVSLKYSIERGIVTNWDDMTAIWSHMFFNELRITTEEHPVLVAEVPLNPMADREKITEIMFETFNAPAFYAASQAVLGLYSTGRTIGVVVDSGDGVTHVVPVYYGHTLPHAIQRVDVAGRDLTNYFLKILEERGQKFSTFSERELVRVAKEKLCHVALEFEQEMLVEHSPDGHSSYELPDGRLITVGNERFRIPEALFRPSVIDLKSEGIHEATYNSICKCDLDMRGELYEHVVLAGGSTLYEGIAERMLKELTLLAPANTKIKIDATPHRKSAAWIGGSIIGSLGTYQNQWCWKEEYNESGPNIVHRKCPV</sequence>
<keyword evidence="2" id="KW-0963">Cytoplasm</keyword>
<protein>
    <recommendedName>
        <fullName evidence="7">Centractin</fullName>
    </recommendedName>
    <alternativeName>
        <fullName evidence="8">Actin-like protein</fullName>
    </alternativeName>
    <alternativeName>
        <fullName evidence="9">Actin-related protein 1</fullName>
    </alternativeName>
</protein>
<dbReference type="Gene3D" id="3.30.420.40">
    <property type="match status" value="2"/>
</dbReference>
<dbReference type="GO" id="GO:0005524">
    <property type="term" value="F:ATP binding"/>
    <property type="evidence" value="ECO:0007669"/>
    <property type="project" value="UniProtKB-KW"/>
</dbReference>
<organism evidence="10 11">
    <name type="scientific">Rickenella mellea</name>
    <dbReference type="NCBI Taxonomy" id="50990"/>
    <lineage>
        <taxon>Eukaryota</taxon>
        <taxon>Fungi</taxon>
        <taxon>Dikarya</taxon>
        <taxon>Basidiomycota</taxon>
        <taxon>Agaricomycotina</taxon>
        <taxon>Agaricomycetes</taxon>
        <taxon>Hymenochaetales</taxon>
        <taxon>Rickenellaceae</taxon>
        <taxon>Rickenella</taxon>
    </lineage>
</organism>
<dbReference type="SUPFAM" id="SSF53067">
    <property type="entry name" value="Actin-like ATPase domain"/>
    <property type="match status" value="2"/>
</dbReference>
<dbReference type="AlphaFoldDB" id="A0A4Y7PJR1"/>
<dbReference type="FunFam" id="3.30.420.40:FF:000148">
    <property type="entry name" value="Actin, alpha skeletal muscle"/>
    <property type="match status" value="1"/>
</dbReference>
<evidence type="ECO:0000256" key="5">
    <source>
        <dbReference type="ARBA" id="ARBA00023212"/>
    </source>
</evidence>
<evidence type="ECO:0000256" key="7">
    <source>
        <dbReference type="ARBA" id="ARBA00073387"/>
    </source>
</evidence>
<dbReference type="PANTHER" id="PTHR11937">
    <property type="entry name" value="ACTIN"/>
    <property type="match status" value="1"/>
</dbReference>
<evidence type="ECO:0000256" key="6">
    <source>
        <dbReference type="ARBA" id="ARBA00038483"/>
    </source>
</evidence>
<dbReference type="SMART" id="SM00268">
    <property type="entry name" value="ACTIN"/>
    <property type="match status" value="1"/>
</dbReference>
<keyword evidence="5" id="KW-0206">Cytoskeleton</keyword>
<evidence type="ECO:0000256" key="9">
    <source>
        <dbReference type="ARBA" id="ARBA00083222"/>
    </source>
</evidence>
<evidence type="ECO:0000256" key="3">
    <source>
        <dbReference type="ARBA" id="ARBA00022741"/>
    </source>
</evidence>
<proteinExistence type="inferred from homology"/>
<dbReference type="Gene3D" id="3.90.640.10">
    <property type="entry name" value="Actin, Chain A, domain 4"/>
    <property type="match status" value="1"/>
</dbReference>
<dbReference type="PRINTS" id="PR00190">
    <property type="entry name" value="ACTIN"/>
</dbReference>
<evidence type="ECO:0000313" key="11">
    <source>
        <dbReference type="Proteomes" id="UP000294933"/>
    </source>
</evidence>
<evidence type="ECO:0000256" key="1">
    <source>
        <dbReference type="ARBA" id="ARBA00004245"/>
    </source>
</evidence>
<name>A0A4Y7PJR1_9AGAM</name>
<gene>
    <name evidence="10" type="ORF">BD410DRAFT_797045</name>
</gene>
<keyword evidence="11" id="KW-1185">Reference proteome</keyword>
<accession>A0A4Y7PJR1</accession>